<dbReference type="Proteomes" id="UP000070092">
    <property type="component" value="Unassembled WGS sequence"/>
</dbReference>
<keyword evidence="2" id="KW-0238">DNA-binding</keyword>
<protein>
    <submittedName>
        <fullName evidence="2">DNA-binding helix-turn-helix protein</fullName>
    </submittedName>
</protein>
<dbReference type="AlphaFoldDB" id="A0A133KM10"/>
<dbReference type="GO" id="GO:0003677">
    <property type="term" value="F:DNA binding"/>
    <property type="evidence" value="ECO:0007669"/>
    <property type="project" value="UniProtKB-KW"/>
</dbReference>
<dbReference type="Pfam" id="PF01381">
    <property type="entry name" value="HTH_3"/>
    <property type="match status" value="1"/>
</dbReference>
<organism evidence="2 3">
    <name type="scientific">Bifidobacterium bifidum</name>
    <dbReference type="NCBI Taxonomy" id="1681"/>
    <lineage>
        <taxon>Bacteria</taxon>
        <taxon>Bacillati</taxon>
        <taxon>Actinomycetota</taxon>
        <taxon>Actinomycetes</taxon>
        <taxon>Bifidobacteriales</taxon>
        <taxon>Bifidobacteriaceae</taxon>
        <taxon>Bifidobacterium</taxon>
    </lineage>
</organism>
<dbReference type="SUPFAM" id="SSF47413">
    <property type="entry name" value="lambda repressor-like DNA-binding domains"/>
    <property type="match status" value="1"/>
</dbReference>
<evidence type="ECO:0000313" key="2">
    <source>
        <dbReference type="EMBL" id="KWZ80591.1"/>
    </source>
</evidence>
<dbReference type="PATRIC" id="fig|1681.53.peg.1561"/>
<dbReference type="RefSeq" id="WP_330996781.1">
    <property type="nucleotide sequence ID" value="NZ_KQ955778.1"/>
</dbReference>
<sequence length="99" mass="11149">MYDLLDESLPGEVMAGIARRMTMRRKEHGMTQSDLARKSGVSLGSIRRFEQLHEISLNALVGIAFALDCERDFDALFSQPYYRSIDDVVTATRHGKDIG</sequence>
<dbReference type="InterPro" id="IPR001387">
    <property type="entry name" value="Cro/C1-type_HTH"/>
</dbReference>
<accession>A0A133KM10</accession>
<name>A0A133KM10_BIFBI</name>
<dbReference type="Gene3D" id="1.10.260.40">
    <property type="entry name" value="lambda repressor-like DNA-binding domains"/>
    <property type="match status" value="1"/>
</dbReference>
<dbReference type="EMBL" id="LRPO01000043">
    <property type="protein sequence ID" value="KWZ80591.1"/>
    <property type="molecule type" value="Genomic_DNA"/>
</dbReference>
<dbReference type="SMART" id="SM00530">
    <property type="entry name" value="HTH_XRE"/>
    <property type="match status" value="1"/>
</dbReference>
<dbReference type="CDD" id="cd00093">
    <property type="entry name" value="HTH_XRE"/>
    <property type="match status" value="1"/>
</dbReference>
<dbReference type="InterPro" id="IPR010982">
    <property type="entry name" value="Lambda_DNA-bd_dom_sf"/>
</dbReference>
<feature type="domain" description="HTH cro/C1-type" evidence="1">
    <location>
        <begin position="25"/>
        <end position="76"/>
    </location>
</feature>
<comment type="caution">
    <text evidence="2">The sequence shown here is derived from an EMBL/GenBank/DDBJ whole genome shotgun (WGS) entry which is preliminary data.</text>
</comment>
<evidence type="ECO:0000259" key="1">
    <source>
        <dbReference type="PROSITE" id="PS50943"/>
    </source>
</evidence>
<gene>
    <name evidence="2" type="ORF">HMPREF3196_01588</name>
</gene>
<proteinExistence type="predicted"/>
<evidence type="ECO:0000313" key="3">
    <source>
        <dbReference type="Proteomes" id="UP000070092"/>
    </source>
</evidence>
<reference evidence="2 3" key="1">
    <citation type="submission" date="2016-01" db="EMBL/GenBank/DDBJ databases">
        <authorList>
            <person name="Oliw E.H."/>
        </authorList>
    </citation>
    <scope>NUCLEOTIDE SEQUENCE [LARGE SCALE GENOMIC DNA]</scope>
    <source>
        <strain evidence="2 3">MJR8628B</strain>
    </source>
</reference>
<dbReference type="PROSITE" id="PS50943">
    <property type="entry name" value="HTH_CROC1"/>
    <property type="match status" value="1"/>
</dbReference>